<keyword evidence="7 9" id="KW-1133">Transmembrane helix</keyword>
<name>A0A1H9JNP1_9SPIR</name>
<keyword evidence="12" id="KW-1185">Reference proteome</keyword>
<evidence type="ECO:0000256" key="9">
    <source>
        <dbReference type="RuleBase" id="RU363032"/>
    </source>
</evidence>
<dbReference type="InterPro" id="IPR035906">
    <property type="entry name" value="MetI-like_sf"/>
</dbReference>
<comment type="similarity">
    <text evidence="2">Belongs to the binding-protein-dependent transport system permease family. HisMQ subfamily.</text>
</comment>
<dbReference type="AlphaFoldDB" id="A0A1H9JNP1"/>
<evidence type="ECO:0000256" key="1">
    <source>
        <dbReference type="ARBA" id="ARBA00004429"/>
    </source>
</evidence>
<keyword evidence="3 9" id="KW-0813">Transport</keyword>
<dbReference type="Pfam" id="PF00528">
    <property type="entry name" value="BPD_transp_1"/>
    <property type="match status" value="1"/>
</dbReference>
<evidence type="ECO:0000256" key="3">
    <source>
        <dbReference type="ARBA" id="ARBA00022448"/>
    </source>
</evidence>
<dbReference type="CDD" id="cd06261">
    <property type="entry name" value="TM_PBP2"/>
    <property type="match status" value="1"/>
</dbReference>
<feature type="domain" description="ABC transmembrane type-1" evidence="10">
    <location>
        <begin position="19"/>
        <end position="220"/>
    </location>
</feature>
<dbReference type="PANTHER" id="PTHR30614">
    <property type="entry name" value="MEMBRANE COMPONENT OF AMINO ACID ABC TRANSPORTER"/>
    <property type="match status" value="1"/>
</dbReference>
<evidence type="ECO:0000256" key="5">
    <source>
        <dbReference type="ARBA" id="ARBA00022692"/>
    </source>
</evidence>
<evidence type="ECO:0000256" key="2">
    <source>
        <dbReference type="ARBA" id="ARBA00010072"/>
    </source>
</evidence>
<feature type="transmembrane region" description="Helical" evidence="9">
    <location>
        <begin position="54"/>
        <end position="78"/>
    </location>
</feature>
<dbReference type="GO" id="GO:0022857">
    <property type="term" value="F:transmembrane transporter activity"/>
    <property type="evidence" value="ECO:0007669"/>
    <property type="project" value="InterPro"/>
</dbReference>
<feature type="transmembrane region" description="Helical" evidence="9">
    <location>
        <begin position="149"/>
        <end position="170"/>
    </location>
</feature>
<evidence type="ECO:0000256" key="4">
    <source>
        <dbReference type="ARBA" id="ARBA00022475"/>
    </source>
</evidence>
<dbReference type="EMBL" id="FOFU01000014">
    <property type="protein sequence ID" value="SEQ88245.1"/>
    <property type="molecule type" value="Genomic_DNA"/>
</dbReference>
<dbReference type="SUPFAM" id="SSF161098">
    <property type="entry name" value="MetI-like"/>
    <property type="match status" value="1"/>
</dbReference>
<keyword evidence="8 9" id="KW-0472">Membrane</keyword>
<dbReference type="InterPro" id="IPR043429">
    <property type="entry name" value="ArtM/GltK/GlnP/TcyL/YhdX-like"/>
</dbReference>
<comment type="subcellular location">
    <subcellularLocation>
        <location evidence="1">Cell inner membrane</location>
        <topology evidence="1">Multi-pass membrane protein</topology>
    </subcellularLocation>
    <subcellularLocation>
        <location evidence="9">Cell membrane</location>
        <topology evidence="9">Multi-pass membrane protein</topology>
    </subcellularLocation>
</comment>
<dbReference type="PROSITE" id="PS50928">
    <property type="entry name" value="ABC_TM1"/>
    <property type="match status" value="1"/>
</dbReference>
<keyword evidence="5 9" id="KW-0812">Transmembrane</keyword>
<evidence type="ECO:0000259" key="10">
    <source>
        <dbReference type="PROSITE" id="PS50928"/>
    </source>
</evidence>
<accession>A0A1H9JNP1</accession>
<dbReference type="Proteomes" id="UP000182360">
    <property type="component" value="Unassembled WGS sequence"/>
</dbReference>
<feature type="transmembrane region" description="Helical" evidence="9">
    <location>
        <begin position="98"/>
        <end position="120"/>
    </location>
</feature>
<evidence type="ECO:0000256" key="8">
    <source>
        <dbReference type="ARBA" id="ARBA00023136"/>
    </source>
</evidence>
<reference evidence="11 12" key="1">
    <citation type="submission" date="2016-10" db="EMBL/GenBank/DDBJ databases">
        <authorList>
            <person name="de Groot N.N."/>
        </authorList>
    </citation>
    <scope>NUCLEOTIDE SEQUENCE [LARGE SCALE GENOMIC DNA]</scope>
    <source>
        <strain evidence="11 12">B25</strain>
    </source>
</reference>
<feature type="transmembrane region" description="Helical" evidence="9">
    <location>
        <begin position="20"/>
        <end position="42"/>
    </location>
</feature>
<dbReference type="InterPro" id="IPR010065">
    <property type="entry name" value="AA_ABC_transptr_permease_3TM"/>
</dbReference>
<evidence type="ECO:0000313" key="11">
    <source>
        <dbReference type="EMBL" id="SEQ88245.1"/>
    </source>
</evidence>
<dbReference type="NCBIfam" id="TIGR01726">
    <property type="entry name" value="HEQRo_perm_3TM"/>
    <property type="match status" value="1"/>
</dbReference>
<dbReference type="GO" id="GO:0006865">
    <property type="term" value="P:amino acid transport"/>
    <property type="evidence" value="ECO:0007669"/>
    <property type="project" value="UniProtKB-KW"/>
</dbReference>
<proteinExistence type="inferred from homology"/>
<protein>
    <submittedName>
        <fullName evidence="11">Amino acid ABC transporter membrane protein 2, PAAT family</fullName>
    </submittedName>
</protein>
<evidence type="ECO:0000313" key="12">
    <source>
        <dbReference type="Proteomes" id="UP000182360"/>
    </source>
</evidence>
<dbReference type="Gene3D" id="1.10.3720.10">
    <property type="entry name" value="MetI-like"/>
    <property type="match status" value="1"/>
</dbReference>
<dbReference type="InterPro" id="IPR000515">
    <property type="entry name" value="MetI-like"/>
</dbReference>
<dbReference type="STRING" id="163.SAMN04487775_103181"/>
<evidence type="ECO:0000256" key="7">
    <source>
        <dbReference type="ARBA" id="ARBA00022989"/>
    </source>
</evidence>
<dbReference type="GO" id="GO:0043190">
    <property type="term" value="C:ATP-binding cassette (ABC) transporter complex"/>
    <property type="evidence" value="ECO:0007669"/>
    <property type="project" value="InterPro"/>
</dbReference>
<keyword evidence="6" id="KW-0029">Amino-acid transport</keyword>
<feature type="transmembrane region" description="Helical" evidence="9">
    <location>
        <begin position="202"/>
        <end position="220"/>
    </location>
</feature>
<dbReference type="RefSeq" id="WP_074645578.1">
    <property type="nucleotide sequence ID" value="NZ_AP025286.1"/>
</dbReference>
<evidence type="ECO:0000256" key="6">
    <source>
        <dbReference type="ARBA" id="ARBA00022970"/>
    </source>
</evidence>
<sequence length="244" mass="27316">MQLDFSYLIKTFWLCVKAIPVTLEITIVSLLLAVIPALLIALARIHHVKVLDVICRIFVSFIRGTPIVLQILIVYSIMPSLLNSLVKSAGWSINVFEINPVIYAFAVFGINSSATLSEVFRSAISSVDRGQLEAALSIGETRFQAFRRVVFPQAVVSALPNLCSTTVILIKNTSLAFMMTVREITAVAKIEAAYGYNYVESYIDIFVIYIVVCLAVEFIFRKIEKRVVYKGIKNYRSFGRIRGC</sequence>
<dbReference type="OrthoDB" id="9774451at2"/>
<dbReference type="PANTHER" id="PTHR30614:SF0">
    <property type="entry name" value="L-CYSTINE TRANSPORT SYSTEM PERMEASE PROTEIN TCYL"/>
    <property type="match status" value="1"/>
</dbReference>
<keyword evidence="4" id="KW-1003">Cell membrane</keyword>
<gene>
    <name evidence="11" type="ORF">SAMN04487977_11411</name>
</gene>
<organism evidence="11 12">
    <name type="scientific">Treponema bryantii</name>
    <dbReference type="NCBI Taxonomy" id="163"/>
    <lineage>
        <taxon>Bacteria</taxon>
        <taxon>Pseudomonadati</taxon>
        <taxon>Spirochaetota</taxon>
        <taxon>Spirochaetia</taxon>
        <taxon>Spirochaetales</taxon>
        <taxon>Treponemataceae</taxon>
        <taxon>Treponema</taxon>
    </lineage>
</organism>